<feature type="binding site" evidence="5">
    <location>
        <position position="237"/>
    </location>
    <ligand>
        <name>a divalent metal cation</name>
        <dbReference type="ChEBI" id="CHEBI:60240"/>
        <label>1</label>
    </ligand>
</feature>
<dbReference type="PANTHER" id="PTHR10060">
    <property type="entry name" value="TATD FAMILY DEOXYRIBONUCLEASE"/>
    <property type="match status" value="1"/>
</dbReference>
<evidence type="ECO:0000256" key="3">
    <source>
        <dbReference type="ARBA" id="ARBA00022723"/>
    </source>
</evidence>
<dbReference type="AlphaFoldDB" id="A0AAD1XJH9"/>
<keyword evidence="7" id="KW-1185">Reference proteome</keyword>
<dbReference type="SUPFAM" id="SSF51556">
    <property type="entry name" value="Metallo-dependent hydrolases"/>
    <property type="match status" value="1"/>
</dbReference>
<dbReference type="InterPro" id="IPR032466">
    <property type="entry name" value="Metal_Hydrolase"/>
</dbReference>
<keyword evidence="4" id="KW-0378">Hydrolase</keyword>
<protein>
    <submittedName>
        <fullName evidence="6">Uncharacterized protein</fullName>
    </submittedName>
</protein>
<dbReference type="Gene3D" id="3.20.20.140">
    <property type="entry name" value="Metal-dependent hydrolases"/>
    <property type="match status" value="1"/>
</dbReference>
<dbReference type="InterPro" id="IPR050891">
    <property type="entry name" value="TatD-type_Hydrolase"/>
</dbReference>
<sequence>MEGVDTSKKVDHDLRMFDIAANLSDESFQGIYHGKKAHEPDFEVVMNRARQYGVEKFLFSAGYIEDAVKSYDLATKSEDYFMTIGVHPCRATEVYKDEGTVETYHEKIEKTIEEHFVDKSKLVAVGECGLDYDRFHYADKDSQMAAFPFHFDMAEKYNLPMYLHSRATGLEFIDIVKKNRDKFPTGVVHSYTGDEEELKEILELDLYVGINGCSLKTEENCEIVKKIPLDRLMLETDCPYCDIRNSHFSSQYVKTKIPKVAKKKYNPEKMCKERNEPCTMIQVLEAVAGIKDVSEKEVAEAAWENTMKMFKLE</sequence>
<reference evidence="6" key="1">
    <citation type="submission" date="2023-07" db="EMBL/GenBank/DDBJ databases">
        <authorList>
            <consortium name="AG Swart"/>
            <person name="Singh M."/>
            <person name="Singh A."/>
            <person name="Seah K."/>
            <person name="Emmerich C."/>
        </authorList>
    </citation>
    <scope>NUCLEOTIDE SEQUENCE</scope>
    <source>
        <strain evidence="6">DP1</strain>
    </source>
</reference>
<keyword evidence="3 5" id="KW-0479">Metal-binding</keyword>
<proteinExistence type="inferred from homology"/>
<organism evidence="6 7">
    <name type="scientific">Euplotes crassus</name>
    <dbReference type="NCBI Taxonomy" id="5936"/>
    <lineage>
        <taxon>Eukaryota</taxon>
        <taxon>Sar</taxon>
        <taxon>Alveolata</taxon>
        <taxon>Ciliophora</taxon>
        <taxon>Intramacronucleata</taxon>
        <taxon>Spirotrichea</taxon>
        <taxon>Hypotrichia</taxon>
        <taxon>Euplotida</taxon>
        <taxon>Euplotidae</taxon>
        <taxon>Moneuplotes</taxon>
    </lineage>
</organism>
<evidence type="ECO:0000256" key="1">
    <source>
        <dbReference type="ARBA" id="ARBA00009275"/>
    </source>
</evidence>
<evidence type="ECO:0000256" key="4">
    <source>
        <dbReference type="ARBA" id="ARBA00022801"/>
    </source>
</evidence>
<dbReference type="InterPro" id="IPR001130">
    <property type="entry name" value="TatD-like"/>
</dbReference>
<dbReference type="Pfam" id="PF01026">
    <property type="entry name" value="TatD_DNase"/>
    <property type="match status" value="1"/>
</dbReference>
<comment type="caution">
    <text evidence="6">The sequence shown here is derived from an EMBL/GenBank/DDBJ whole genome shotgun (WGS) entry which is preliminary data.</text>
</comment>
<dbReference type="GO" id="GO:0046872">
    <property type="term" value="F:metal ion binding"/>
    <property type="evidence" value="ECO:0007669"/>
    <property type="project" value="UniProtKB-KW"/>
</dbReference>
<dbReference type="CDD" id="cd01310">
    <property type="entry name" value="TatD_DNAse"/>
    <property type="match status" value="1"/>
</dbReference>
<dbReference type="GO" id="GO:0005829">
    <property type="term" value="C:cytosol"/>
    <property type="evidence" value="ECO:0007669"/>
    <property type="project" value="TreeGrafter"/>
</dbReference>
<feature type="binding site" evidence="5">
    <location>
        <position position="127"/>
    </location>
    <ligand>
        <name>a divalent metal cation</name>
        <dbReference type="ChEBI" id="CHEBI:60240"/>
        <label>1</label>
    </ligand>
</feature>
<dbReference type="EMBL" id="CAMPGE010015269">
    <property type="protein sequence ID" value="CAI2373901.1"/>
    <property type="molecule type" value="Genomic_DNA"/>
</dbReference>
<keyword evidence="2" id="KW-0540">Nuclease</keyword>
<name>A0AAD1XJH9_EUPCR</name>
<accession>A0AAD1XJH9</accession>
<evidence type="ECO:0000256" key="5">
    <source>
        <dbReference type="PIRSR" id="PIRSR005902-1"/>
    </source>
</evidence>
<evidence type="ECO:0000313" key="6">
    <source>
        <dbReference type="EMBL" id="CAI2373901.1"/>
    </source>
</evidence>
<dbReference type="PIRSF" id="PIRSF005902">
    <property type="entry name" value="DNase_TatD"/>
    <property type="match status" value="1"/>
</dbReference>
<dbReference type="PANTHER" id="PTHR10060:SF15">
    <property type="entry name" value="DEOXYRIBONUCLEASE TATDN1"/>
    <property type="match status" value="1"/>
</dbReference>
<feature type="binding site" evidence="5">
    <location>
        <position position="164"/>
    </location>
    <ligand>
        <name>a divalent metal cation</name>
        <dbReference type="ChEBI" id="CHEBI:60240"/>
        <label>2</label>
    </ligand>
</feature>
<dbReference type="Proteomes" id="UP001295684">
    <property type="component" value="Unassembled WGS sequence"/>
</dbReference>
<gene>
    <name evidence="6" type="ORF">ECRASSUSDP1_LOCUS15250</name>
</gene>
<feature type="binding site" evidence="5">
    <location>
        <position position="189"/>
    </location>
    <ligand>
        <name>a divalent metal cation</name>
        <dbReference type="ChEBI" id="CHEBI:60240"/>
        <label>2</label>
    </ligand>
</feature>
<evidence type="ECO:0000256" key="2">
    <source>
        <dbReference type="ARBA" id="ARBA00022722"/>
    </source>
</evidence>
<comment type="similarity">
    <text evidence="1">Belongs to the metallo-dependent hydrolases superfamily. TatD-type hydrolase family.</text>
</comment>
<evidence type="ECO:0000313" key="7">
    <source>
        <dbReference type="Proteomes" id="UP001295684"/>
    </source>
</evidence>
<dbReference type="GO" id="GO:0008296">
    <property type="term" value="F:3'-5'-DNA exonuclease activity"/>
    <property type="evidence" value="ECO:0007669"/>
    <property type="project" value="TreeGrafter"/>
</dbReference>